<comment type="caution">
    <text evidence="14">The sequence shown here is derived from an EMBL/GenBank/DDBJ whole genome shotgun (WGS) entry which is preliminary data.</text>
</comment>
<gene>
    <name evidence="14" type="ORF">DUNSADRAFT_6003</name>
</gene>
<reference evidence="14" key="1">
    <citation type="submission" date="2017-08" db="EMBL/GenBank/DDBJ databases">
        <authorList>
            <person name="Polle J.E."/>
            <person name="Barry K."/>
            <person name="Cushman J."/>
            <person name="Schmutz J."/>
            <person name="Tran D."/>
            <person name="Hathwaick L.T."/>
            <person name="Yim W.C."/>
            <person name="Jenkins J."/>
            <person name="Mckie-Krisberg Z.M."/>
            <person name="Prochnik S."/>
            <person name="Lindquist E."/>
            <person name="Dockter R.B."/>
            <person name="Adam C."/>
            <person name="Molina H."/>
            <person name="Bunkerborg J."/>
            <person name="Jin E."/>
            <person name="Buchheim M."/>
            <person name="Magnuson J."/>
        </authorList>
    </citation>
    <scope>NUCLEOTIDE SEQUENCE</scope>
    <source>
        <strain evidence="14">CCAP 19/18</strain>
    </source>
</reference>
<keyword evidence="15" id="KW-1185">Reference proteome</keyword>
<feature type="compositionally biased region" description="Basic and acidic residues" evidence="12">
    <location>
        <begin position="621"/>
        <end position="631"/>
    </location>
</feature>
<feature type="compositionally biased region" description="Polar residues" evidence="12">
    <location>
        <begin position="462"/>
        <end position="474"/>
    </location>
</feature>
<accession>A0ABQ7GP31</accession>
<evidence type="ECO:0000256" key="5">
    <source>
        <dbReference type="ARBA" id="ARBA00022989"/>
    </source>
</evidence>
<dbReference type="PROSITE" id="PS50216">
    <property type="entry name" value="DHHC"/>
    <property type="match status" value="1"/>
</dbReference>
<feature type="compositionally biased region" description="Polar residues" evidence="12">
    <location>
        <begin position="560"/>
        <end position="585"/>
    </location>
</feature>
<evidence type="ECO:0000313" key="15">
    <source>
        <dbReference type="Proteomes" id="UP000815325"/>
    </source>
</evidence>
<evidence type="ECO:0000256" key="6">
    <source>
        <dbReference type="ARBA" id="ARBA00023136"/>
    </source>
</evidence>
<keyword evidence="5 11" id="KW-1133">Transmembrane helix</keyword>
<comment type="subcellular location">
    <subcellularLocation>
        <location evidence="1">Endomembrane system</location>
        <topology evidence="1">Multi-pass membrane protein</topology>
    </subcellularLocation>
</comment>
<keyword evidence="6 11" id="KW-0472">Membrane</keyword>
<keyword evidence="4 11" id="KW-0812">Transmembrane</keyword>
<dbReference type="InterPro" id="IPR039859">
    <property type="entry name" value="PFA4/ZDH16/20/ERF2-like"/>
</dbReference>
<evidence type="ECO:0000256" key="12">
    <source>
        <dbReference type="SAM" id="MobiDB-lite"/>
    </source>
</evidence>
<keyword evidence="8" id="KW-0449">Lipoprotein</keyword>
<keyword evidence="7" id="KW-0564">Palmitate</keyword>
<feature type="transmembrane region" description="Helical" evidence="11">
    <location>
        <begin position="14"/>
        <end position="32"/>
    </location>
</feature>
<evidence type="ECO:0000256" key="8">
    <source>
        <dbReference type="ARBA" id="ARBA00023288"/>
    </source>
</evidence>
<feature type="region of interest" description="Disordered" evidence="12">
    <location>
        <begin position="266"/>
        <end position="295"/>
    </location>
</feature>
<sequence length="638" mass="68964">MPRKHGCQWPLDPYQIGAITFFAGIVACCYGLQMPVIQDYGTKVALIVIYTVLVALAVALNITCSLIDPSDSGLQGNSDSGDYFCSLCQASVGRTSKHCKACDRCVEGFDHHCKWLNNCVGKRNYKYFIVLVSGTMAACVCQFAWALWLVVRSFTEKEVMKPELVNSYGGDVNYIGWQVGELFSFHVVLISKGMTTYDYIIAQREKQAFEEGGESGLSETLSTAKGVLKCMCCCKPSQVHDEGQAASRVSRPKVGLNPCAAMKASKPQGNPFTYGKQKGKPPADPDPDANLETHALESNGSYPQNVQMWAKATLDNESTSGANTPSRVSEHIGSPVSEQYVHGASASLGGVQAYPPLPSTISPPQLQRQQQQDIPATPQHWQPQLRQATPSVFPQQVADLSGPTYQQQQLGFLQQAIPLTQQQLQQTEQQLQLLLQQQQQQQQQPHLHHQAPSLVSPPPSINPQHPATYNNPFYQTHPPASPSHPPAPSSAHISLPTSPSQQRTQSVPLAKQVPHPPPGHTLPPIHLTSSRNAAGKRALTPIPATLLSGSDALHAAADASNKSDQGEVPTQNLWQGHGTTTNTGAMQGRGAGLAGYPQQGGLASAQPGAWSLLYPSYNPAPDDRTSYHYDAEMSSEVT</sequence>
<evidence type="ECO:0000256" key="2">
    <source>
        <dbReference type="ARBA" id="ARBA00008574"/>
    </source>
</evidence>
<dbReference type="PANTHER" id="PTHR22883">
    <property type="entry name" value="ZINC FINGER DHHC DOMAIN CONTAINING PROTEIN"/>
    <property type="match status" value="1"/>
</dbReference>
<feature type="compositionally biased region" description="Polar residues" evidence="12">
    <location>
        <begin position="495"/>
        <end position="507"/>
    </location>
</feature>
<evidence type="ECO:0000313" key="14">
    <source>
        <dbReference type="EMBL" id="KAF5836367.1"/>
    </source>
</evidence>
<evidence type="ECO:0000256" key="10">
    <source>
        <dbReference type="ARBA" id="ARBA00048048"/>
    </source>
</evidence>
<evidence type="ECO:0000256" key="7">
    <source>
        <dbReference type="ARBA" id="ARBA00023139"/>
    </source>
</evidence>
<organism evidence="14 15">
    <name type="scientific">Dunaliella salina</name>
    <name type="common">Green alga</name>
    <name type="synonym">Protococcus salinus</name>
    <dbReference type="NCBI Taxonomy" id="3046"/>
    <lineage>
        <taxon>Eukaryota</taxon>
        <taxon>Viridiplantae</taxon>
        <taxon>Chlorophyta</taxon>
        <taxon>core chlorophytes</taxon>
        <taxon>Chlorophyceae</taxon>
        <taxon>CS clade</taxon>
        <taxon>Chlamydomonadales</taxon>
        <taxon>Dunaliellaceae</taxon>
        <taxon>Dunaliella</taxon>
    </lineage>
</organism>
<feature type="domain" description="Palmitoyltransferase DHHC" evidence="13">
    <location>
        <begin position="82"/>
        <end position="200"/>
    </location>
</feature>
<feature type="region of interest" description="Disordered" evidence="12">
    <location>
        <begin position="442"/>
        <end position="528"/>
    </location>
</feature>
<keyword evidence="9 11" id="KW-0012">Acyltransferase</keyword>
<feature type="region of interest" description="Disordered" evidence="12">
    <location>
        <begin position="355"/>
        <end position="383"/>
    </location>
</feature>
<evidence type="ECO:0000256" key="1">
    <source>
        <dbReference type="ARBA" id="ARBA00004127"/>
    </source>
</evidence>
<evidence type="ECO:0000256" key="4">
    <source>
        <dbReference type="ARBA" id="ARBA00022692"/>
    </source>
</evidence>
<feature type="region of interest" description="Disordered" evidence="12">
    <location>
        <begin position="557"/>
        <end position="638"/>
    </location>
</feature>
<name>A0ABQ7GP31_DUNSA</name>
<comment type="catalytic activity">
    <reaction evidence="10 11">
        <text>L-cysteinyl-[protein] + hexadecanoyl-CoA = S-hexadecanoyl-L-cysteinyl-[protein] + CoA</text>
        <dbReference type="Rhea" id="RHEA:36683"/>
        <dbReference type="Rhea" id="RHEA-COMP:10131"/>
        <dbReference type="Rhea" id="RHEA-COMP:11032"/>
        <dbReference type="ChEBI" id="CHEBI:29950"/>
        <dbReference type="ChEBI" id="CHEBI:57287"/>
        <dbReference type="ChEBI" id="CHEBI:57379"/>
        <dbReference type="ChEBI" id="CHEBI:74151"/>
        <dbReference type="EC" id="2.3.1.225"/>
    </reaction>
</comment>
<evidence type="ECO:0000256" key="9">
    <source>
        <dbReference type="ARBA" id="ARBA00023315"/>
    </source>
</evidence>
<keyword evidence="3 11" id="KW-0808">Transferase</keyword>
<dbReference type="EMBL" id="MU069662">
    <property type="protein sequence ID" value="KAF5836367.1"/>
    <property type="molecule type" value="Genomic_DNA"/>
</dbReference>
<dbReference type="EC" id="2.3.1.225" evidence="11"/>
<protein>
    <recommendedName>
        <fullName evidence="11">S-acyltransferase</fullName>
        <ecNumber evidence="11">2.3.1.225</ecNumber>
    </recommendedName>
    <alternativeName>
        <fullName evidence="11">Palmitoyltransferase</fullName>
    </alternativeName>
</protein>
<proteinExistence type="inferred from homology"/>
<feature type="compositionally biased region" description="Pro residues" evidence="12">
    <location>
        <begin position="479"/>
        <end position="488"/>
    </location>
</feature>
<comment type="domain">
    <text evidence="11">The DHHC domain is required for palmitoyltransferase activity.</text>
</comment>
<evidence type="ECO:0000256" key="11">
    <source>
        <dbReference type="RuleBase" id="RU079119"/>
    </source>
</evidence>
<feature type="transmembrane region" description="Helical" evidence="11">
    <location>
        <begin position="44"/>
        <end position="62"/>
    </location>
</feature>
<dbReference type="PANTHER" id="PTHR22883:SF43">
    <property type="entry name" value="PALMITOYLTRANSFERASE APP"/>
    <property type="match status" value="1"/>
</dbReference>
<dbReference type="PROSITE" id="PS51257">
    <property type="entry name" value="PROKAR_LIPOPROTEIN"/>
    <property type="match status" value="1"/>
</dbReference>
<feature type="transmembrane region" description="Helical" evidence="11">
    <location>
        <begin position="127"/>
        <end position="151"/>
    </location>
</feature>
<evidence type="ECO:0000256" key="3">
    <source>
        <dbReference type="ARBA" id="ARBA00022679"/>
    </source>
</evidence>
<dbReference type="InterPro" id="IPR001594">
    <property type="entry name" value="Palmitoyltrfase_DHHC"/>
</dbReference>
<dbReference type="Proteomes" id="UP000815325">
    <property type="component" value="Unassembled WGS sequence"/>
</dbReference>
<evidence type="ECO:0000259" key="13">
    <source>
        <dbReference type="Pfam" id="PF01529"/>
    </source>
</evidence>
<comment type="similarity">
    <text evidence="2 11">Belongs to the DHHC palmitoyltransferase family.</text>
</comment>
<dbReference type="Pfam" id="PF01529">
    <property type="entry name" value="DHHC"/>
    <property type="match status" value="1"/>
</dbReference>